<dbReference type="EMBL" id="BK014904">
    <property type="protein sequence ID" value="DAD81599.1"/>
    <property type="molecule type" value="Genomic_DNA"/>
</dbReference>
<name>A0A8S5MHT6_9VIRU</name>
<feature type="region of interest" description="Disordered" evidence="1">
    <location>
        <begin position="124"/>
        <end position="154"/>
    </location>
</feature>
<organism evidence="2">
    <name type="scientific">virus sp. ctY8Y14</name>
    <dbReference type="NCBI Taxonomy" id="2826806"/>
    <lineage>
        <taxon>Viruses</taxon>
    </lineage>
</organism>
<evidence type="ECO:0000313" key="2">
    <source>
        <dbReference type="EMBL" id="DAD81599.1"/>
    </source>
</evidence>
<accession>A0A8S5MHT6</accession>
<protein>
    <submittedName>
        <fullName evidence="2">Uncharacterized protein</fullName>
    </submittedName>
</protein>
<proteinExistence type="predicted"/>
<feature type="compositionally biased region" description="Basic and acidic residues" evidence="1">
    <location>
        <begin position="145"/>
        <end position="154"/>
    </location>
</feature>
<evidence type="ECO:0000256" key="1">
    <source>
        <dbReference type="SAM" id="MobiDB-lite"/>
    </source>
</evidence>
<sequence length="154" mass="16254">MDNYKELAQLVRNAAGKAQLTLMQGFVRKVSGLTCEVEIGGIAVPDVRLRASEAADGGQMLVTPKTGSAVIVGSLSGDLTQLVVLAVDQAESITINGGKLGGLINIEPLTQKINELVQAFNAHTHQGFHGPTGPPLKPAQQLNKSDYEDTTIKH</sequence>
<reference evidence="2" key="1">
    <citation type="journal article" date="2021" name="Proc. Natl. Acad. Sci. U.S.A.">
        <title>A Catalog of Tens of Thousands of Viruses from Human Metagenomes Reveals Hidden Associations with Chronic Diseases.</title>
        <authorList>
            <person name="Tisza M.J."/>
            <person name="Buck C.B."/>
        </authorList>
    </citation>
    <scope>NUCLEOTIDE SEQUENCE</scope>
    <source>
        <strain evidence="2">CtY8Y14</strain>
    </source>
</reference>